<dbReference type="InterPro" id="IPR004096">
    <property type="entry name" value="V4R"/>
</dbReference>
<name>A0A1M6IEL2_9FIRM</name>
<proteinExistence type="predicted"/>
<dbReference type="OrthoDB" id="1804856at2"/>
<evidence type="ECO:0000313" key="3">
    <source>
        <dbReference type="Proteomes" id="UP000184529"/>
    </source>
</evidence>
<accession>A0A1M6IEL2</accession>
<evidence type="ECO:0000259" key="1">
    <source>
        <dbReference type="SMART" id="SM00989"/>
    </source>
</evidence>
<gene>
    <name evidence="2" type="ORF">SAMN02745219_02304</name>
</gene>
<dbReference type="Gene3D" id="3.30.1380.20">
    <property type="entry name" value="Trafficking protein particle complex subunit 3"/>
    <property type="match status" value="1"/>
</dbReference>
<sequence>MSQDFAIKVIGYMYESIMETMSRLPFSGRYWMEEIVQGTALRVLDEHSSELEITSDKPIDICTGYLHLLDNKGFLKASDYHLRQEGEEIHVQVNFSRCVYRDFCVQVQDKEIPLYCIRMNALRAVLKKFLELDYTYSIHVSQQENLCHGRLFPNPLPRGEIVIREGDVLKIAGDRAMLLPMATYASILGSIKEHAPHVLVHVLYDAGFQSGLRLARRARKMYPAAGECLNILLDELKQHGLGRMELVSLEPGAGRALIRCHDSFQVDSIKKYGELYRTPRVVCDLLRGTFAAFLTELLQQNIFCEEIQCQSMGNSCCEFLTLPVETQLSRGEEV</sequence>
<dbReference type="AlphaFoldDB" id="A0A1M6IEL2"/>
<protein>
    <submittedName>
        <fullName evidence="2">V4R domain-containing protein</fullName>
    </submittedName>
</protein>
<dbReference type="Proteomes" id="UP000184529">
    <property type="component" value="Unassembled WGS sequence"/>
</dbReference>
<reference evidence="3" key="1">
    <citation type="submission" date="2016-11" db="EMBL/GenBank/DDBJ databases">
        <authorList>
            <person name="Varghese N."/>
            <person name="Submissions S."/>
        </authorList>
    </citation>
    <scope>NUCLEOTIDE SEQUENCE [LARGE SCALE GENOMIC DNA]</scope>
    <source>
        <strain evidence="3">DSM 16057</strain>
    </source>
</reference>
<dbReference type="SUPFAM" id="SSF111126">
    <property type="entry name" value="Ligand-binding domain in the NO signalling and Golgi transport"/>
    <property type="match status" value="1"/>
</dbReference>
<dbReference type="STRING" id="1121432.SAMN02745219_02304"/>
<keyword evidence="3" id="KW-1185">Reference proteome</keyword>
<dbReference type="PANTHER" id="PTHR35090">
    <property type="entry name" value="DNA-DIRECTED RNA POLYMERASE SUBUNIT I"/>
    <property type="match status" value="1"/>
</dbReference>
<dbReference type="Pfam" id="PF02830">
    <property type="entry name" value="V4R"/>
    <property type="match status" value="1"/>
</dbReference>
<evidence type="ECO:0000313" key="2">
    <source>
        <dbReference type="EMBL" id="SHJ32865.1"/>
    </source>
</evidence>
<dbReference type="SMART" id="SM00989">
    <property type="entry name" value="V4R"/>
    <property type="match status" value="1"/>
</dbReference>
<dbReference type="EMBL" id="FQZM01000028">
    <property type="protein sequence ID" value="SHJ32865.1"/>
    <property type="molecule type" value="Genomic_DNA"/>
</dbReference>
<dbReference type="PANTHER" id="PTHR35090:SF1">
    <property type="entry name" value="SLR0144 PROTEIN"/>
    <property type="match status" value="1"/>
</dbReference>
<feature type="domain" description="4-vinyl reductase 4VR" evidence="1">
    <location>
        <begin position="255"/>
        <end position="323"/>
    </location>
</feature>
<organism evidence="2 3">
    <name type="scientific">Desulfofundulus thermosubterraneus DSM 16057</name>
    <dbReference type="NCBI Taxonomy" id="1121432"/>
    <lineage>
        <taxon>Bacteria</taxon>
        <taxon>Bacillati</taxon>
        <taxon>Bacillota</taxon>
        <taxon>Clostridia</taxon>
        <taxon>Eubacteriales</taxon>
        <taxon>Peptococcaceae</taxon>
        <taxon>Desulfofundulus</taxon>
    </lineage>
</organism>
<dbReference type="InterPro" id="IPR024096">
    <property type="entry name" value="NO_sig/Golgi_transp_ligand-bd"/>
</dbReference>
<dbReference type="RefSeq" id="WP_072869749.1">
    <property type="nucleotide sequence ID" value="NZ_FQZM01000028.1"/>
</dbReference>